<evidence type="ECO:0000256" key="1">
    <source>
        <dbReference type="ARBA" id="ARBA00010638"/>
    </source>
</evidence>
<comment type="caution">
    <text evidence="5">The sequence shown here is derived from an EMBL/GenBank/DDBJ whole genome shotgun (WGS) entry which is preliminary data.</text>
</comment>
<gene>
    <name evidence="5" type="ORF">GCM10011358_08890</name>
</gene>
<evidence type="ECO:0000313" key="6">
    <source>
        <dbReference type="Proteomes" id="UP000617355"/>
    </source>
</evidence>
<dbReference type="NCBIfam" id="TIGR02727">
    <property type="entry name" value="MTHFS_bact"/>
    <property type="match status" value="1"/>
</dbReference>
<dbReference type="Proteomes" id="UP000617355">
    <property type="component" value="Unassembled WGS sequence"/>
</dbReference>
<dbReference type="PANTHER" id="PTHR23407">
    <property type="entry name" value="ATPASE INHIBITOR/5-FORMYLTETRAHYDROFOLATE CYCLO-LIGASE"/>
    <property type="match status" value="1"/>
</dbReference>
<name>A0ABQ1QI09_9RHOB</name>
<dbReference type="InterPro" id="IPR002698">
    <property type="entry name" value="FTHF_cligase"/>
</dbReference>
<evidence type="ECO:0000256" key="2">
    <source>
        <dbReference type="ARBA" id="ARBA00022741"/>
    </source>
</evidence>
<keyword evidence="4" id="KW-0460">Magnesium</keyword>
<comment type="cofactor">
    <cofactor evidence="4">
        <name>Mg(2+)</name>
        <dbReference type="ChEBI" id="CHEBI:18420"/>
    </cofactor>
</comment>
<dbReference type="InterPro" id="IPR024185">
    <property type="entry name" value="FTHF_cligase-like_sf"/>
</dbReference>
<keyword evidence="2 4" id="KW-0547">Nucleotide-binding</keyword>
<dbReference type="Pfam" id="PF01812">
    <property type="entry name" value="5-FTHF_cyc-lig"/>
    <property type="match status" value="1"/>
</dbReference>
<reference evidence="6" key="1">
    <citation type="journal article" date="2019" name="Int. J. Syst. Evol. Microbiol.">
        <title>The Global Catalogue of Microorganisms (GCM) 10K type strain sequencing project: providing services to taxonomists for standard genome sequencing and annotation.</title>
        <authorList>
            <consortium name="The Broad Institute Genomics Platform"/>
            <consortium name="The Broad Institute Genome Sequencing Center for Infectious Disease"/>
            <person name="Wu L."/>
            <person name="Ma J."/>
        </authorList>
    </citation>
    <scope>NUCLEOTIDE SEQUENCE [LARGE SCALE GENOMIC DNA]</scope>
    <source>
        <strain evidence="6">CGMCC 1.12922</strain>
    </source>
</reference>
<keyword evidence="3 4" id="KW-0067">ATP-binding</keyword>
<dbReference type="PANTHER" id="PTHR23407:SF1">
    <property type="entry name" value="5-FORMYLTETRAHYDROFOLATE CYCLO-LIGASE"/>
    <property type="match status" value="1"/>
</dbReference>
<organism evidence="5 6">
    <name type="scientific">Sinisalibacter lacisalsi</name>
    <dbReference type="NCBI Taxonomy" id="1526570"/>
    <lineage>
        <taxon>Bacteria</taxon>
        <taxon>Pseudomonadati</taxon>
        <taxon>Pseudomonadota</taxon>
        <taxon>Alphaproteobacteria</taxon>
        <taxon>Rhodobacterales</taxon>
        <taxon>Roseobacteraceae</taxon>
        <taxon>Sinisalibacter</taxon>
    </lineage>
</organism>
<keyword evidence="6" id="KW-1185">Reference proteome</keyword>
<keyword evidence="4" id="KW-0479">Metal-binding</keyword>
<evidence type="ECO:0000256" key="4">
    <source>
        <dbReference type="RuleBase" id="RU361279"/>
    </source>
</evidence>
<evidence type="ECO:0000313" key="5">
    <source>
        <dbReference type="EMBL" id="GGD26791.1"/>
    </source>
</evidence>
<evidence type="ECO:0000256" key="3">
    <source>
        <dbReference type="ARBA" id="ARBA00022840"/>
    </source>
</evidence>
<dbReference type="EC" id="6.3.3.2" evidence="4"/>
<comment type="catalytic activity">
    <reaction evidence="4">
        <text>(6S)-5-formyl-5,6,7,8-tetrahydrofolate + ATP = (6R)-5,10-methenyltetrahydrofolate + ADP + phosphate</text>
        <dbReference type="Rhea" id="RHEA:10488"/>
        <dbReference type="ChEBI" id="CHEBI:30616"/>
        <dbReference type="ChEBI" id="CHEBI:43474"/>
        <dbReference type="ChEBI" id="CHEBI:57455"/>
        <dbReference type="ChEBI" id="CHEBI:57457"/>
        <dbReference type="ChEBI" id="CHEBI:456216"/>
        <dbReference type="EC" id="6.3.3.2"/>
    </reaction>
</comment>
<dbReference type="Gene3D" id="3.40.50.10420">
    <property type="entry name" value="NagB/RpiA/CoA transferase-like"/>
    <property type="match status" value="1"/>
</dbReference>
<protein>
    <recommendedName>
        <fullName evidence="4">5-formyltetrahydrofolate cyclo-ligase</fullName>
        <ecNumber evidence="4">6.3.3.2</ecNumber>
    </recommendedName>
</protein>
<dbReference type="EMBL" id="BMGI01000001">
    <property type="protein sequence ID" value="GGD26791.1"/>
    <property type="molecule type" value="Genomic_DNA"/>
</dbReference>
<accession>A0ABQ1QI09</accession>
<comment type="similarity">
    <text evidence="1 4">Belongs to the 5-formyltetrahydrofolate cyclo-ligase family.</text>
</comment>
<dbReference type="PIRSF" id="PIRSF006806">
    <property type="entry name" value="FTHF_cligase"/>
    <property type="match status" value="1"/>
</dbReference>
<dbReference type="SUPFAM" id="SSF100950">
    <property type="entry name" value="NagB/RpiA/CoA transferase-like"/>
    <property type="match status" value="1"/>
</dbReference>
<dbReference type="InterPro" id="IPR037171">
    <property type="entry name" value="NagB/RpiA_transferase-like"/>
</dbReference>
<sequence>MLDAEKKAARKAAFERRAAAHARGLDGAAQARLAALLAPYQGRAVSGYMPIRTEINPLPVMAEMAAHGPVGVPVIEAKGQPLSFRRWRPGTTMVAGTFGALVPETGGTVVPEVLIVPLVAFDRAGGRLGYGGGFYDRTLEGLRAERPTLAIGYAYAAQEAESLPLEPTDQPLDAIVTDAFTLTF</sequence>
<proteinExistence type="inferred from homology"/>